<proteinExistence type="predicted"/>
<keyword evidence="2" id="KW-1185">Reference proteome</keyword>
<dbReference type="EMBL" id="JAOTPV010000016">
    <property type="protein sequence ID" value="KAJ4474503.1"/>
    <property type="molecule type" value="Genomic_DNA"/>
</dbReference>
<protein>
    <submittedName>
        <fullName evidence="1">Uncharacterized protein</fullName>
    </submittedName>
</protein>
<dbReference type="Proteomes" id="UP001150266">
    <property type="component" value="Unassembled WGS sequence"/>
</dbReference>
<dbReference type="OrthoDB" id="5946976at2759"/>
<reference evidence="1" key="1">
    <citation type="submission" date="2022-08" db="EMBL/GenBank/DDBJ databases">
        <title>A Global Phylogenomic Analysis of the Shiitake Genus Lentinula.</title>
        <authorList>
            <consortium name="DOE Joint Genome Institute"/>
            <person name="Sierra-Patev S."/>
            <person name="Min B."/>
            <person name="Naranjo-Ortiz M."/>
            <person name="Looney B."/>
            <person name="Konkel Z."/>
            <person name="Slot J.C."/>
            <person name="Sakamoto Y."/>
            <person name="Steenwyk J.L."/>
            <person name="Rokas A."/>
            <person name="Carro J."/>
            <person name="Camarero S."/>
            <person name="Ferreira P."/>
            <person name="Molpeceres G."/>
            <person name="Ruiz-Duenas F.J."/>
            <person name="Serrano A."/>
            <person name="Henrissat B."/>
            <person name="Drula E."/>
            <person name="Hughes K.W."/>
            <person name="Mata J.L."/>
            <person name="Ishikawa N.K."/>
            <person name="Vargas-Isla R."/>
            <person name="Ushijima S."/>
            <person name="Smith C.A."/>
            <person name="Ahrendt S."/>
            <person name="Andreopoulos W."/>
            <person name="He G."/>
            <person name="Labutti K."/>
            <person name="Lipzen A."/>
            <person name="Ng V."/>
            <person name="Riley R."/>
            <person name="Sandor L."/>
            <person name="Barry K."/>
            <person name="Martinez A.T."/>
            <person name="Xiao Y."/>
            <person name="Gibbons J.G."/>
            <person name="Terashima K."/>
            <person name="Grigoriev I.V."/>
            <person name="Hibbett D.S."/>
        </authorList>
    </citation>
    <scope>NUCLEOTIDE SEQUENCE</scope>
    <source>
        <strain evidence="1">JLM2183</strain>
    </source>
</reference>
<comment type="caution">
    <text evidence="1">The sequence shown here is derived from an EMBL/GenBank/DDBJ whole genome shotgun (WGS) entry which is preliminary data.</text>
</comment>
<organism evidence="1 2">
    <name type="scientific">Lentinula aciculospora</name>
    <dbReference type="NCBI Taxonomy" id="153920"/>
    <lineage>
        <taxon>Eukaryota</taxon>
        <taxon>Fungi</taxon>
        <taxon>Dikarya</taxon>
        <taxon>Basidiomycota</taxon>
        <taxon>Agaricomycotina</taxon>
        <taxon>Agaricomycetes</taxon>
        <taxon>Agaricomycetidae</taxon>
        <taxon>Agaricales</taxon>
        <taxon>Marasmiineae</taxon>
        <taxon>Omphalotaceae</taxon>
        <taxon>Lentinula</taxon>
    </lineage>
</organism>
<evidence type="ECO:0000313" key="2">
    <source>
        <dbReference type="Proteomes" id="UP001150266"/>
    </source>
</evidence>
<name>A0A9W9A4P4_9AGAR</name>
<gene>
    <name evidence="1" type="ORF">J3R30DRAFT_3509572</name>
</gene>
<evidence type="ECO:0000313" key="1">
    <source>
        <dbReference type="EMBL" id="KAJ4474503.1"/>
    </source>
</evidence>
<sequence>MTIESLSPQISWGTKISSIIPKQVLSIYVASSKSTIIDLTSHHTGLPRHDRAYHETEPH</sequence>
<accession>A0A9W9A4P4</accession>
<dbReference type="AlphaFoldDB" id="A0A9W9A4P4"/>